<keyword evidence="3" id="KW-1185">Reference proteome</keyword>
<dbReference type="InterPro" id="IPR043132">
    <property type="entry name" value="BCAT-like_C"/>
</dbReference>
<proteinExistence type="inferred from homology"/>
<dbReference type="Gene3D" id="3.30.470.10">
    <property type="match status" value="1"/>
</dbReference>
<dbReference type="Gene3D" id="3.20.10.10">
    <property type="entry name" value="D-amino Acid Aminotransferase, subunit A, domain 2"/>
    <property type="match status" value="1"/>
</dbReference>
<keyword evidence="2" id="KW-0456">Lyase</keyword>
<dbReference type="PANTHER" id="PTHR42743:SF2">
    <property type="entry name" value="AMINODEOXYCHORISMATE LYASE"/>
    <property type="match status" value="1"/>
</dbReference>
<dbReference type="STRING" id="1122209.SAMN02745752_00616"/>
<organism evidence="2 3">
    <name type="scientific">Marinospirillum alkaliphilum DSM 21637</name>
    <dbReference type="NCBI Taxonomy" id="1122209"/>
    <lineage>
        <taxon>Bacteria</taxon>
        <taxon>Pseudomonadati</taxon>
        <taxon>Pseudomonadota</taxon>
        <taxon>Gammaproteobacteria</taxon>
        <taxon>Oceanospirillales</taxon>
        <taxon>Oceanospirillaceae</taxon>
        <taxon>Marinospirillum</taxon>
    </lineage>
</organism>
<reference evidence="2 3" key="1">
    <citation type="submission" date="2016-11" db="EMBL/GenBank/DDBJ databases">
        <authorList>
            <person name="Jaros S."/>
            <person name="Januszkiewicz K."/>
            <person name="Wedrychowicz H."/>
        </authorList>
    </citation>
    <scope>NUCLEOTIDE SEQUENCE [LARGE SCALE GENOMIC DNA]</scope>
    <source>
        <strain evidence="2 3">DSM 21637</strain>
    </source>
</reference>
<gene>
    <name evidence="2" type="ORF">SAMN02745752_00616</name>
</gene>
<dbReference type="GO" id="GO:0008153">
    <property type="term" value="P:4-aminobenzoate biosynthetic process"/>
    <property type="evidence" value="ECO:0007669"/>
    <property type="project" value="TreeGrafter"/>
</dbReference>
<dbReference type="InterPro" id="IPR043131">
    <property type="entry name" value="BCAT-like_N"/>
</dbReference>
<dbReference type="OrthoDB" id="9805628at2"/>
<dbReference type="Proteomes" id="UP000182350">
    <property type="component" value="Unassembled WGS sequence"/>
</dbReference>
<evidence type="ECO:0000313" key="2">
    <source>
        <dbReference type="EMBL" id="SFX12106.1"/>
    </source>
</evidence>
<evidence type="ECO:0000256" key="1">
    <source>
        <dbReference type="ARBA" id="ARBA00009320"/>
    </source>
</evidence>
<dbReference type="PANTHER" id="PTHR42743">
    <property type="entry name" value="AMINO-ACID AMINOTRANSFERASE"/>
    <property type="match status" value="1"/>
</dbReference>
<dbReference type="EMBL" id="FPJW01000001">
    <property type="protein sequence ID" value="SFX12106.1"/>
    <property type="molecule type" value="Genomic_DNA"/>
</dbReference>
<dbReference type="GO" id="GO:0008696">
    <property type="term" value="F:4-amino-4-deoxychorismate lyase activity"/>
    <property type="evidence" value="ECO:0007669"/>
    <property type="project" value="TreeGrafter"/>
</dbReference>
<sequence length="283" mass="31411">MSGQTVILLDGHAPSPADLDWLLVSRALAFGEGVFTSLRVADGQVVFLEDHLWRLQSGLQALRLPLDVIDWMLLQQEMQQLATQQQDGMVKVMLLAGPGGRGYQRSPDLVWHRFLHARPLTIQSEAYQGISCWWQPSPGIAAETSSKHLNRLTQVLASINCPSGYNEALHHDEKGQITEGIARNVFWFARGCWHTPALAAGPLAGVMRRQILATLQDEGVEEGFYQLQDLLDAEEVLLCNSLQGIWPVTELHGTAGCLARWRVGPQTRRLMADFHPSLGLPLI</sequence>
<dbReference type="SUPFAM" id="SSF56752">
    <property type="entry name" value="D-aminoacid aminotransferase-like PLP-dependent enzymes"/>
    <property type="match status" value="1"/>
</dbReference>
<name>A0A1K1UH19_9GAMM</name>
<protein>
    <submittedName>
        <fullName evidence="2">4-amino-4-deoxychorismate lyase</fullName>
    </submittedName>
</protein>
<dbReference type="GO" id="GO:0005829">
    <property type="term" value="C:cytosol"/>
    <property type="evidence" value="ECO:0007669"/>
    <property type="project" value="TreeGrafter"/>
</dbReference>
<dbReference type="InterPro" id="IPR050571">
    <property type="entry name" value="Class-IV_PLP-Dep_Aminotrnsfr"/>
</dbReference>
<dbReference type="InterPro" id="IPR036038">
    <property type="entry name" value="Aminotransferase-like"/>
</dbReference>
<accession>A0A1K1UH19</accession>
<evidence type="ECO:0000313" key="3">
    <source>
        <dbReference type="Proteomes" id="UP000182350"/>
    </source>
</evidence>
<comment type="similarity">
    <text evidence="1">Belongs to the class-IV pyridoxal-phosphate-dependent aminotransferase family.</text>
</comment>
<dbReference type="Pfam" id="PF01063">
    <property type="entry name" value="Aminotran_4"/>
    <property type="match status" value="1"/>
</dbReference>
<dbReference type="InterPro" id="IPR001544">
    <property type="entry name" value="Aminotrans_IV"/>
</dbReference>
<dbReference type="RefSeq" id="WP_072324813.1">
    <property type="nucleotide sequence ID" value="NZ_FPJW01000001.1"/>
</dbReference>
<dbReference type="AlphaFoldDB" id="A0A1K1UH19"/>